<dbReference type="PANTHER" id="PTHR18964:SF169">
    <property type="entry name" value="N-ACETYLMANNOSAMINE KINASE"/>
    <property type="match status" value="1"/>
</dbReference>
<reference evidence="2 3" key="1">
    <citation type="submission" date="2023-03" db="EMBL/GenBank/DDBJ databases">
        <title>YIM 133296 draft genome.</title>
        <authorList>
            <person name="Xiong L."/>
        </authorList>
    </citation>
    <scope>NUCLEOTIDE SEQUENCE [LARGE SCALE GENOMIC DNA]</scope>
    <source>
        <strain evidence="2 3">YIM 133296</strain>
    </source>
</reference>
<organism evidence="2 3">
    <name type="scientific">Luteipulveratus flavus</name>
    <dbReference type="NCBI Taxonomy" id="3031728"/>
    <lineage>
        <taxon>Bacteria</taxon>
        <taxon>Bacillati</taxon>
        <taxon>Actinomycetota</taxon>
        <taxon>Actinomycetes</taxon>
        <taxon>Micrococcales</taxon>
        <taxon>Dermacoccaceae</taxon>
        <taxon>Luteipulveratus</taxon>
    </lineage>
</organism>
<dbReference type="Proteomes" id="UP001528912">
    <property type="component" value="Unassembled WGS sequence"/>
</dbReference>
<evidence type="ECO:0000313" key="3">
    <source>
        <dbReference type="Proteomes" id="UP001528912"/>
    </source>
</evidence>
<gene>
    <name evidence="2" type="ORF">P4R38_00660</name>
</gene>
<comment type="similarity">
    <text evidence="1">Belongs to the ROK (NagC/XylR) family.</text>
</comment>
<sequence>MTGAPTRALPRTVVGVDIGGTKTCAAVIDDTGVVLARSESGTPGPDGRKALLHNVVERINEVIRVTGAEPLAVGVGAAGVIDSRAGVVVSSTDVLKGWAGTPVAAELRRATGLPTTVDNDVHAHALGEVWRGAAKGVDQVLYVAVGTGVGASWVHRGWVRHGARNAAGHLGHVPAPDASGLPCVCGGEGHLEAIAAGPAICRAVTRRTGAPFARLQDVVRRALDGPGPARDELLRGAQALGSVVGGAVNLLDPDMVVIGGGVVGAGDIWWRPMIDALRRELLPATRDVAVVPSSLGADAALVGAARLAWRSLDG</sequence>
<dbReference type="Gene3D" id="3.30.420.40">
    <property type="match status" value="2"/>
</dbReference>
<comment type="caution">
    <text evidence="2">The sequence shown here is derived from an EMBL/GenBank/DDBJ whole genome shotgun (WGS) entry which is preliminary data.</text>
</comment>
<dbReference type="InterPro" id="IPR043129">
    <property type="entry name" value="ATPase_NBD"/>
</dbReference>
<dbReference type="PANTHER" id="PTHR18964">
    <property type="entry name" value="ROK (REPRESSOR, ORF, KINASE) FAMILY"/>
    <property type="match status" value="1"/>
</dbReference>
<dbReference type="InterPro" id="IPR000600">
    <property type="entry name" value="ROK"/>
</dbReference>
<evidence type="ECO:0000313" key="2">
    <source>
        <dbReference type="EMBL" id="MDF8262753.1"/>
    </source>
</evidence>
<dbReference type="RefSeq" id="WP_277190530.1">
    <property type="nucleotide sequence ID" value="NZ_JAROAV010000002.1"/>
</dbReference>
<accession>A0ABT6C2J5</accession>
<dbReference type="Pfam" id="PF00480">
    <property type="entry name" value="ROK"/>
    <property type="match status" value="1"/>
</dbReference>
<proteinExistence type="inferred from homology"/>
<keyword evidence="3" id="KW-1185">Reference proteome</keyword>
<name>A0ABT6C2J5_9MICO</name>
<protein>
    <submittedName>
        <fullName evidence="2">ROK family protein</fullName>
    </submittedName>
</protein>
<dbReference type="SUPFAM" id="SSF53067">
    <property type="entry name" value="Actin-like ATPase domain"/>
    <property type="match status" value="1"/>
</dbReference>
<dbReference type="EMBL" id="JAROAV010000002">
    <property type="protein sequence ID" value="MDF8262753.1"/>
    <property type="molecule type" value="Genomic_DNA"/>
</dbReference>
<evidence type="ECO:0000256" key="1">
    <source>
        <dbReference type="ARBA" id="ARBA00006479"/>
    </source>
</evidence>